<organism evidence="2 3">
    <name type="scientific">Dankookia rubra</name>
    <dbReference type="NCBI Taxonomy" id="1442381"/>
    <lineage>
        <taxon>Bacteria</taxon>
        <taxon>Pseudomonadati</taxon>
        <taxon>Pseudomonadota</taxon>
        <taxon>Alphaproteobacteria</taxon>
        <taxon>Acetobacterales</taxon>
        <taxon>Roseomonadaceae</taxon>
        <taxon>Dankookia</taxon>
    </lineage>
</organism>
<feature type="region of interest" description="Disordered" evidence="1">
    <location>
        <begin position="1"/>
        <end position="36"/>
    </location>
</feature>
<evidence type="ECO:0000313" key="2">
    <source>
        <dbReference type="EMBL" id="TDH63931.1"/>
    </source>
</evidence>
<dbReference type="AlphaFoldDB" id="A0A4R5QM87"/>
<comment type="caution">
    <text evidence="2">The sequence shown here is derived from an EMBL/GenBank/DDBJ whole genome shotgun (WGS) entry which is preliminary data.</text>
</comment>
<gene>
    <name evidence="2" type="ORF">E2C06_03615</name>
</gene>
<evidence type="ECO:0008006" key="4">
    <source>
        <dbReference type="Google" id="ProtNLM"/>
    </source>
</evidence>
<evidence type="ECO:0000256" key="1">
    <source>
        <dbReference type="SAM" id="MobiDB-lite"/>
    </source>
</evidence>
<protein>
    <recommendedName>
        <fullName evidence="4">Phasin domain-containing protein</fullName>
    </recommendedName>
</protein>
<name>A0A4R5QM87_9PROT</name>
<proteinExistence type="predicted"/>
<accession>A0A4R5QM87</accession>
<dbReference type="EMBL" id="SMSJ01000003">
    <property type="protein sequence ID" value="TDH63931.1"/>
    <property type="molecule type" value="Genomic_DNA"/>
</dbReference>
<sequence>MVEQRASERRQERAQLKRGLDPADRHDEVPSRKGGYDRMAAAPWSVEAATMTAGSAAAEEIGASVARLMQETTRGLHAAMMLPVAPGAGLAEMQDAFATLVMGVVQNNIRLTQEMLRIYGPQENAPLVQRSMRHWMDTVVESQAAVLRMLRPSSEAPPGSAEPRRGTHA</sequence>
<dbReference type="Proteomes" id="UP000295096">
    <property type="component" value="Unassembled WGS sequence"/>
</dbReference>
<evidence type="ECO:0000313" key="3">
    <source>
        <dbReference type="Proteomes" id="UP000295096"/>
    </source>
</evidence>
<reference evidence="2 3" key="1">
    <citation type="journal article" date="2016" name="J. Microbiol.">
        <title>Dankookia rubra gen. nov., sp. nov., an alphaproteobacterium isolated from sediment of a shallow stream.</title>
        <authorList>
            <person name="Kim W.H."/>
            <person name="Kim D.H."/>
            <person name="Kang K."/>
            <person name="Ahn T.Y."/>
        </authorList>
    </citation>
    <scope>NUCLEOTIDE SEQUENCE [LARGE SCALE GENOMIC DNA]</scope>
    <source>
        <strain evidence="2 3">JCM30602</strain>
    </source>
</reference>
<keyword evidence="3" id="KW-1185">Reference proteome</keyword>
<dbReference type="RefSeq" id="WP_133287211.1">
    <property type="nucleotide sequence ID" value="NZ_SMSJ01000003.1"/>
</dbReference>